<keyword evidence="2 5" id="KW-0812">Transmembrane</keyword>
<feature type="domain" description="Sugar phosphate transporter" evidence="6">
    <location>
        <begin position="14"/>
        <end position="324"/>
    </location>
</feature>
<evidence type="ECO:0000256" key="2">
    <source>
        <dbReference type="ARBA" id="ARBA00022692"/>
    </source>
</evidence>
<evidence type="ECO:0000256" key="5">
    <source>
        <dbReference type="SAM" id="Phobius"/>
    </source>
</evidence>
<dbReference type="PANTHER" id="PTHR11132">
    <property type="entry name" value="SOLUTE CARRIER FAMILY 35"/>
    <property type="match status" value="1"/>
</dbReference>
<dbReference type="InterPro" id="IPR050186">
    <property type="entry name" value="TPT_transporter"/>
</dbReference>
<evidence type="ECO:0000256" key="1">
    <source>
        <dbReference type="ARBA" id="ARBA00004141"/>
    </source>
</evidence>
<feature type="transmembrane region" description="Helical" evidence="5">
    <location>
        <begin position="12"/>
        <end position="31"/>
    </location>
</feature>
<evidence type="ECO:0000313" key="7">
    <source>
        <dbReference type="EMBL" id="CAD8946385.1"/>
    </source>
</evidence>
<feature type="transmembrane region" description="Helical" evidence="5">
    <location>
        <begin position="191"/>
        <end position="212"/>
    </location>
</feature>
<evidence type="ECO:0000256" key="4">
    <source>
        <dbReference type="ARBA" id="ARBA00023136"/>
    </source>
</evidence>
<reference evidence="7" key="1">
    <citation type="submission" date="2021-01" db="EMBL/GenBank/DDBJ databases">
        <authorList>
            <person name="Corre E."/>
            <person name="Pelletier E."/>
            <person name="Niang G."/>
            <person name="Scheremetjew M."/>
            <person name="Finn R."/>
            <person name="Kale V."/>
            <person name="Holt S."/>
            <person name="Cochrane G."/>
            <person name="Meng A."/>
            <person name="Brown T."/>
            <person name="Cohen L."/>
        </authorList>
    </citation>
    <scope>NUCLEOTIDE SEQUENCE</scope>
    <source>
        <strain evidence="7">CCMP644</strain>
    </source>
</reference>
<dbReference type="InterPro" id="IPR004853">
    <property type="entry name" value="Sugar_P_trans_dom"/>
</dbReference>
<protein>
    <recommendedName>
        <fullName evidence="6">Sugar phosphate transporter domain-containing protein</fullName>
    </recommendedName>
</protein>
<feature type="transmembrane region" description="Helical" evidence="5">
    <location>
        <begin position="43"/>
        <end position="64"/>
    </location>
</feature>
<name>A0A6U2FK39_HEMAN</name>
<comment type="subcellular location">
    <subcellularLocation>
        <location evidence="1">Membrane</location>
        <topology evidence="1">Multi-pass membrane protein</topology>
    </subcellularLocation>
</comment>
<feature type="transmembrane region" description="Helical" evidence="5">
    <location>
        <begin position="84"/>
        <end position="105"/>
    </location>
</feature>
<feature type="transmembrane region" description="Helical" evidence="5">
    <location>
        <begin position="117"/>
        <end position="145"/>
    </location>
</feature>
<evidence type="ECO:0000256" key="3">
    <source>
        <dbReference type="ARBA" id="ARBA00022989"/>
    </source>
</evidence>
<dbReference type="SUPFAM" id="SSF103481">
    <property type="entry name" value="Multidrug resistance efflux transporter EmrE"/>
    <property type="match status" value="1"/>
</dbReference>
<organism evidence="7">
    <name type="scientific">Hemiselmis andersenii</name>
    <name type="common">Cryptophyte alga</name>
    <dbReference type="NCBI Taxonomy" id="464988"/>
    <lineage>
        <taxon>Eukaryota</taxon>
        <taxon>Cryptophyceae</taxon>
        <taxon>Cryptomonadales</taxon>
        <taxon>Hemiselmidaceae</taxon>
        <taxon>Hemiselmis</taxon>
    </lineage>
</organism>
<evidence type="ECO:0000259" key="6">
    <source>
        <dbReference type="Pfam" id="PF03151"/>
    </source>
</evidence>
<dbReference type="AlphaFoldDB" id="A0A6U2FK39"/>
<sequence>MPPKTEKKVNVGLLAVYMIAWYTLNVQYNLYNKKILNAFPYPYMVSLSQLASGIIYILPVWALGLGGRSFPSGFSVPKMGLLGFFHGSGHFATVISLGAGSVAFANVVKAAEPFCSVLMGVLMTASFPPLMELLSLTPIIAGVMIASMAEPEFSQTAFIFAMGSNLLFAARGTLAKLIMSGGPGTKKIGGADVFALNTLFALVIMLPLAIYMEGAVIQDAWAKYTTGTKAVDFKALMNGELDTKVKPSPEYFAAYMLVCGLYYYTYNEMAFMVLDLLDPVGQAVGNTVKRVVIIIAGTIVFNKPLTQQGIIGSSVAIGGVLVYSLVKAKASAPKAKKA</sequence>
<gene>
    <name evidence="7" type="ORF">HAND00432_LOCUS903</name>
</gene>
<accession>A0A6U2FK39</accession>
<keyword evidence="4 5" id="KW-0472">Membrane</keyword>
<proteinExistence type="predicted"/>
<dbReference type="Pfam" id="PF03151">
    <property type="entry name" value="TPT"/>
    <property type="match status" value="1"/>
</dbReference>
<feature type="transmembrane region" description="Helical" evidence="5">
    <location>
        <begin position="309"/>
        <end position="326"/>
    </location>
</feature>
<feature type="transmembrane region" description="Helical" evidence="5">
    <location>
        <begin position="157"/>
        <end position="179"/>
    </location>
</feature>
<keyword evidence="3 5" id="KW-1133">Transmembrane helix</keyword>
<dbReference type="EMBL" id="HBFX01001550">
    <property type="protein sequence ID" value="CAD8946385.1"/>
    <property type="molecule type" value="Transcribed_RNA"/>
</dbReference>
<dbReference type="InterPro" id="IPR037185">
    <property type="entry name" value="EmrE-like"/>
</dbReference>
<dbReference type="GO" id="GO:0016020">
    <property type="term" value="C:membrane"/>
    <property type="evidence" value="ECO:0007669"/>
    <property type="project" value="UniProtKB-SubCell"/>
</dbReference>